<proteinExistence type="inferred from homology"/>
<dbReference type="AlphaFoldDB" id="A0A7S9LR22"/>
<dbReference type="PANTHER" id="PTHR42978:SF6">
    <property type="entry name" value="QUORUM-QUENCHING LACTONASE YTNP-RELATED"/>
    <property type="match status" value="1"/>
</dbReference>
<evidence type="ECO:0000256" key="3">
    <source>
        <dbReference type="ARBA" id="ARBA00022801"/>
    </source>
</evidence>
<dbReference type="KEGG" id="poz:I0K15_17420"/>
<reference evidence="7 8" key="1">
    <citation type="submission" date="2020-11" db="EMBL/GenBank/DDBJ databases">
        <title>Description of Pontivivens ytuae sp. nov. isolated from deep sea sediment of Mariana Trench.</title>
        <authorList>
            <person name="Wang Z."/>
            <person name="Sun Q.-L."/>
            <person name="Xu X.-D."/>
            <person name="Tang Y.-Z."/>
            <person name="Zhang J."/>
        </authorList>
    </citation>
    <scope>NUCLEOTIDE SEQUENCE [LARGE SCALE GENOMIC DNA]</scope>
    <source>
        <strain evidence="7 8">MT2928</strain>
    </source>
</reference>
<name>A0A7S9LR22_9RHOB</name>
<comment type="similarity">
    <text evidence="1">Belongs to the metallo-beta-lactamase superfamily.</text>
</comment>
<dbReference type="GO" id="GO:0046872">
    <property type="term" value="F:metal ion binding"/>
    <property type="evidence" value="ECO:0007669"/>
    <property type="project" value="UniProtKB-KW"/>
</dbReference>
<keyword evidence="3 7" id="KW-0378">Hydrolase</keyword>
<accession>A0A7S9LR22</accession>
<keyword evidence="8" id="KW-1185">Reference proteome</keyword>
<evidence type="ECO:0000256" key="5">
    <source>
        <dbReference type="SAM" id="SignalP"/>
    </source>
</evidence>
<dbReference type="SUPFAM" id="SSF56281">
    <property type="entry name" value="Metallo-hydrolase/oxidoreductase"/>
    <property type="match status" value="1"/>
</dbReference>
<dbReference type="InterPro" id="IPR006311">
    <property type="entry name" value="TAT_signal"/>
</dbReference>
<feature type="signal peptide" evidence="5">
    <location>
        <begin position="1"/>
        <end position="25"/>
    </location>
</feature>
<dbReference type="RefSeq" id="WP_196102748.1">
    <property type="nucleotide sequence ID" value="NZ_CP064942.1"/>
</dbReference>
<feature type="chain" id="PRO_5032733217" evidence="5">
    <location>
        <begin position="26"/>
        <end position="317"/>
    </location>
</feature>
<keyword evidence="2" id="KW-0479">Metal-binding</keyword>
<dbReference type="EMBL" id="CP064942">
    <property type="protein sequence ID" value="QPH53539.1"/>
    <property type="molecule type" value="Genomic_DNA"/>
</dbReference>
<feature type="domain" description="Metallo-beta-lactamase" evidence="6">
    <location>
        <begin position="90"/>
        <end position="290"/>
    </location>
</feature>
<evidence type="ECO:0000256" key="1">
    <source>
        <dbReference type="ARBA" id="ARBA00007749"/>
    </source>
</evidence>
<dbReference type="SMART" id="SM00849">
    <property type="entry name" value="Lactamase_B"/>
    <property type="match status" value="1"/>
</dbReference>
<dbReference type="InterPro" id="IPR036866">
    <property type="entry name" value="RibonucZ/Hydroxyglut_hydro"/>
</dbReference>
<evidence type="ECO:0000256" key="2">
    <source>
        <dbReference type="ARBA" id="ARBA00022723"/>
    </source>
</evidence>
<dbReference type="InterPro" id="IPR051013">
    <property type="entry name" value="MBL_superfamily_lactonases"/>
</dbReference>
<keyword evidence="4" id="KW-0862">Zinc</keyword>
<dbReference type="PANTHER" id="PTHR42978">
    <property type="entry name" value="QUORUM-QUENCHING LACTONASE YTNP-RELATED-RELATED"/>
    <property type="match status" value="1"/>
</dbReference>
<protein>
    <submittedName>
        <fullName evidence="7">MBL fold metallo-hydrolase</fullName>
    </submittedName>
</protein>
<evidence type="ECO:0000313" key="8">
    <source>
        <dbReference type="Proteomes" id="UP000594800"/>
    </source>
</evidence>
<evidence type="ECO:0000313" key="7">
    <source>
        <dbReference type="EMBL" id="QPH53539.1"/>
    </source>
</evidence>
<organism evidence="7 8">
    <name type="scientific">Pontivivens ytuae</name>
    <dbReference type="NCBI Taxonomy" id="2789856"/>
    <lineage>
        <taxon>Bacteria</taxon>
        <taxon>Pseudomonadati</taxon>
        <taxon>Pseudomonadota</taxon>
        <taxon>Alphaproteobacteria</taxon>
        <taxon>Rhodobacterales</taxon>
        <taxon>Paracoccaceae</taxon>
        <taxon>Pontivivens</taxon>
    </lineage>
</organism>
<dbReference type="Gene3D" id="3.60.15.10">
    <property type="entry name" value="Ribonuclease Z/Hydroxyacylglutathione hydrolase-like"/>
    <property type="match status" value="1"/>
</dbReference>
<dbReference type="InterPro" id="IPR001279">
    <property type="entry name" value="Metallo-B-lactamas"/>
</dbReference>
<dbReference type="Pfam" id="PF00753">
    <property type="entry name" value="Lactamase_B"/>
    <property type="match status" value="1"/>
</dbReference>
<evidence type="ECO:0000256" key="4">
    <source>
        <dbReference type="ARBA" id="ARBA00022833"/>
    </source>
</evidence>
<gene>
    <name evidence="7" type="ORF">I0K15_17420</name>
</gene>
<dbReference type="CDD" id="cd07720">
    <property type="entry name" value="OPHC2-like_MBL-fold"/>
    <property type="match status" value="1"/>
</dbReference>
<keyword evidence="5" id="KW-0732">Signal</keyword>
<evidence type="ECO:0000259" key="6">
    <source>
        <dbReference type="SMART" id="SM00849"/>
    </source>
</evidence>
<dbReference type="PROSITE" id="PS51318">
    <property type="entry name" value="TAT"/>
    <property type="match status" value="1"/>
</dbReference>
<sequence length="317" mass="34055">MTEFNMTRRGALALGAAAMATPALPAAPMLGPDRPVHRRIVLGDFEVTTLLDGVAPRDNPHEIFGTDQDPATVQELLAENNLPTGVAEFTFVPTLVNTGESLILFDTGNGQGARPGRGLLRERLAAAGYTPEQVDTVVLTHMHPDHIGGMMEDGASAFPNADYVTAAAEWDFWSSEDRVGTPGERVHTLFNQMVLPVAERTRMITPGDSVVSGVEAVDASGHTPGHMAYHIESNGQRLMLIADAANHFVLSMERPDWEVLFDLDKAAAAQTRRSLLGQVAADGIPFVGYHMPFPGMGYLEASGDGFAYEAASYQLNL</sequence>
<dbReference type="GO" id="GO:0016787">
    <property type="term" value="F:hydrolase activity"/>
    <property type="evidence" value="ECO:0007669"/>
    <property type="project" value="UniProtKB-KW"/>
</dbReference>
<dbReference type="Proteomes" id="UP000594800">
    <property type="component" value="Chromosome"/>
</dbReference>